<evidence type="ECO:0000313" key="2">
    <source>
        <dbReference type="Proteomes" id="UP000007115"/>
    </source>
</evidence>
<dbReference type="GeneID" id="25789872"/>
<dbReference type="AlphaFoldDB" id="G9N2M6"/>
<evidence type="ECO:0000313" key="1">
    <source>
        <dbReference type="EMBL" id="EHK19336.1"/>
    </source>
</evidence>
<keyword evidence="2" id="KW-1185">Reference proteome</keyword>
<dbReference type="VEuPathDB" id="FungiDB:TRIVIDRAFT_19513"/>
<name>G9N2M6_HYPVG</name>
<dbReference type="EMBL" id="ABDF02000084">
    <property type="protein sequence ID" value="EHK19336.1"/>
    <property type="molecule type" value="Genomic_DNA"/>
</dbReference>
<feature type="non-terminal residue" evidence="1">
    <location>
        <position position="1"/>
    </location>
</feature>
<accession>G9N2M6</accession>
<dbReference type="OrthoDB" id="5289641at2759"/>
<sequence>DNGDRYSHWVCVEVDNYYGFFNEESYKYLGHNGTMRDWEYFTVRWHENGGYPLLTPYCHHSLWQVDVAEDGKRLRRRVHGSTLWQFVK</sequence>
<dbReference type="InParanoid" id="G9N2M6"/>
<dbReference type="HOGENOM" id="CLU_076163_0_1_1"/>
<gene>
    <name evidence="1" type="ORF">TRIVIDRAFT_19513</name>
</gene>
<dbReference type="Proteomes" id="UP000007115">
    <property type="component" value="Unassembled WGS sequence"/>
</dbReference>
<feature type="non-terminal residue" evidence="1">
    <location>
        <position position="88"/>
    </location>
</feature>
<reference evidence="1 2" key="1">
    <citation type="journal article" date="2011" name="Genome Biol.">
        <title>Comparative genome sequence analysis underscores mycoparasitism as the ancestral life style of Trichoderma.</title>
        <authorList>
            <person name="Kubicek C.P."/>
            <person name="Herrera-Estrella A."/>
            <person name="Seidl-Seiboth V."/>
            <person name="Martinez D.A."/>
            <person name="Druzhinina I.S."/>
            <person name="Thon M."/>
            <person name="Zeilinger S."/>
            <person name="Casas-Flores S."/>
            <person name="Horwitz B.A."/>
            <person name="Mukherjee P.K."/>
            <person name="Mukherjee M."/>
            <person name="Kredics L."/>
            <person name="Alcaraz L.D."/>
            <person name="Aerts A."/>
            <person name="Antal Z."/>
            <person name="Atanasova L."/>
            <person name="Cervantes-Badillo M.G."/>
            <person name="Challacombe J."/>
            <person name="Chertkov O."/>
            <person name="McCluskey K."/>
            <person name="Coulpier F."/>
            <person name="Deshpande N."/>
            <person name="von Doehren H."/>
            <person name="Ebbole D.J."/>
            <person name="Esquivel-Naranjo E.U."/>
            <person name="Fekete E."/>
            <person name="Flipphi M."/>
            <person name="Glaser F."/>
            <person name="Gomez-Rodriguez E.Y."/>
            <person name="Gruber S."/>
            <person name="Han C."/>
            <person name="Henrissat B."/>
            <person name="Hermosa R."/>
            <person name="Hernandez-Onate M."/>
            <person name="Karaffa L."/>
            <person name="Kosti I."/>
            <person name="Le Crom S."/>
            <person name="Lindquist E."/>
            <person name="Lucas S."/>
            <person name="Luebeck M."/>
            <person name="Luebeck P.S."/>
            <person name="Margeot A."/>
            <person name="Metz B."/>
            <person name="Misra M."/>
            <person name="Nevalainen H."/>
            <person name="Omann M."/>
            <person name="Packer N."/>
            <person name="Perrone G."/>
            <person name="Uresti-Rivera E.E."/>
            <person name="Salamov A."/>
            <person name="Schmoll M."/>
            <person name="Seiboth B."/>
            <person name="Shapiro H."/>
            <person name="Sukno S."/>
            <person name="Tamayo-Ramos J.A."/>
            <person name="Tisch D."/>
            <person name="Wiest A."/>
            <person name="Wilkinson H.H."/>
            <person name="Zhang M."/>
            <person name="Coutinho P.M."/>
            <person name="Kenerley C.M."/>
            <person name="Monte E."/>
            <person name="Baker S.E."/>
            <person name="Grigoriev I.V."/>
        </authorList>
    </citation>
    <scope>NUCLEOTIDE SEQUENCE [LARGE SCALE GENOMIC DNA]</scope>
    <source>
        <strain evidence="2">Gv29-8 / FGSC 10586</strain>
    </source>
</reference>
<organism evidence="1 2">
    <name type="scientific">Hypocrea virens (strain Gv29-8 / FGSC 10586)</name>
    <name type="common">Gliocladium virens</name>
    <name type="synonym">Trichoderma virens</name>
    <dbReference type="NCBI Taxonomy" id="413071"/>
    <lineage>
        <taxon>Eukaryota</taxon>
        <taxon>Fungi</taxon>
        <taxon>Dikarya</taxon>
        <taxon>Ascomycota</taxon>
        <taxon>Pezizomycotina</taxon>
        <taxon>Sordariomycetes</taxon>
        <taxon>Hypocreomycetidae</taxon>
        <taxon>Hypocreales</taxon>
        <taxon>Hypocreaceae</taxon>
        <taxon>Trichoderma</taxon>
    </lineage>
</organism>
<comment type="caution">
    <text evidence="1">The sequence shown here is derived from an EMBL/GenBank/DDBJ whole genome shotgun (WGS) entry which is preliminary data.</text>
</comment>
<proteinExistence type="predicted"/>
<protein>
    <submittedName>
        <fullName evidence="1">Uncharacterized protein</fullName>
    </submittedName>
</protein>
<dbReference type="RefSeq" id="XP_013953529.1">
    <property type="nucleotide sequence ID" value="XM_014098054.1"/>
</dbReference>